<gene>
    <name evidence="1" type="ORF">M430DRAFT_44808</name>
</gene>
<protein>
    <submittedName>
        <fullName evidence="1">Uncharacterized protein</fullName>
    </submittedName>
</protein>
<accession>A0A2T3AT46</accession>
<dbReference type="EMBL" id="KZ679016">
    <property type="protein sequence ID" value="PSS10659.1"/>
    <property type="molecule type" value="Genomic_DNA"/>
</dbReference>
<keyword evidence="2" id="KW-1185">Reference proteome</keyword>
<reference evidence="1 2" key="1">
    <citation type="journal article" date="2018" name="New Phytol.">
        <title>Comparative genomics and transcriptomics depict ericoid mycorrhizal fungi as versatile saprotrophs and plant mutualists.</title>
        <authorList>
            <person name="Martino E."/>
            <person name="Morin E."/>
            <person name="Grelet G.A."/>
            <person name="Kuo A."/>
            <person name="Kohler A."/>
            <person name="Daghino S."/>
            <person name="Barry K.W."/>
            <person name="Cichocki N."/>
            <person name="Clum A."/>
            <person name="Dockter R.B."/>
            <person name="Hainaut M."/>
            <person name="Kuo R.C."/>
            <person name="LaButti K."/>
            <person name="Lindahl B.D."/>
            <person name="Lindquist E.A."/>
            <person name="Lipzen A."/>
            <person name="Khouja H.R."/>
            <person name="Magnuson J."/>
            <person name="Murat C."/>
            <person name="Ohm R.A."/>
            <person name="Singer S.W."/>
            <person name="Spatafora J.W."/>
            <person name="Wang M."/>
            <person name="Veneault-Fourrey C."/>
            <person name="Henrissat B."/>
            <person name="Grigoriev I.V."/>
            <person name="Martin F.M."/>
            <person name="Perotto S."/>
        </authorList>
    </citation>
    <scope>NUCLEOTIDE SEQUENCE [LARGE SCALE GENOMIC DNA]</scope>
    <source>
        <strain evidence="1 2">ATCC 22711</strain>
    </source>
</reference>
<sequence>MRSTVVPTSLTQPGKCMSLFPPLFPYPHVPPFSRVLALGLQTLQRTELDESSQLSSTLLPLRPVEPRQRKSSAVDMSFPRGECVLLKGPVTAGFRTNSPAAETSRAVSAVQRAISLDPDRTAEPLVGVSSPLSKRRGGSGAIGPFCWAWGMAAAPKATSHQEDFEKSPWMSFAKGSRFGTLILYPSYT</sequence>
<proteinExistence type="predicted"/>
<dbReference type="GeneID" id="36575804"/>
<dbReference type="Proteomes" id="UP000241818">
    <property type="component" value="Unassembled WGS sequence"/>
</dbReference>
<evidence type="ECO:0000313" key="2">
    <source>
        <dbReference type="Proteomes" id="UP000241818"/>
    </source>
</evidence>
<name>A0A2T3AT46_AMORE</name>
<dbReference type="InParanoid" id="A0A2T3AT46"/>
<dbReference type="AlphaFoldDB" id="A0A2T3AT46"/>
<organism evidence="1 2">
    <name type="scientific">Amorphotheca resinae ATCC 22711</name>
    <dbReference type="NCBI Taxonomy" id="857342"/>
    <lineage>
        <taxon>Eukaryota</taxon>
        <taxon>Fungi</taxon>
        <taxon>Dikarya</taxon>
        <taxon>Ascomycota</taxon>
        <taxon>Pezizomycotina</taxon>
        <taxon>Leotiomycetes</taxon>
        <taxon>Helotiales</taxon>
        <taxon>Amorphothecaceae</taxon>
        <taxon>Amorphotheca</taxon>
    </lineage>
</organism>
<evidence type="ECO:0000313" key="1">
    <source>
        <dbReference type="EMBL" id="PSS10659.1"/>
    </source>
</evidence>
<dbReference type="RefSeq" id="XP_024717838.1">
    <property type="nucleotide sequence ID" value="XM_024867723.1"/>
</dbReference>